<dbReference type="GO" id="GO:0000139">
    <property type="term" value="C:Golgi membrane"/>
    <property type="evidence" value="ECO:0000318"/>
    <property type="project" value="GO_Central"/>
</dbReference>
<evidence type="ECO:0000256" key="6">
    <source>
        <dbReference type="SAM" id="Phobius"/>
    </source>
</evidence>
<accession>A2E3S9</accession>
<dbReference type="InterPro" id="IPR036026">
    <property type="entry name" value="Seven-hairpin_glycosidases"/>
</dbReference>
<dbReference type="InterPro" id="IPR001382">
    <property type="entry name" value="Glyco_hydro_47"/>
</dbReference>
<comment type="similarity">
    <text evidence="3">Belongs to the glycosyl hydrolase 47 family.</text>
</comment>
<evidence type="ECO:0000256" key="4">
    <source>
        <dbReference type="ARBA" id="ARBA00022801"/>
    </source>
</evidence>
<protein>
    <recommendedName>
        <fullName evidence="9">Alpha-1,2-Mannosidase</fullName>
    </recommendedName>
</protein>
<dbReference type="GO" id="GO:0036503">
    <property type="term" value="P:ERAD pathway"/>
    <property type="evidence" value="ECO:0000318"/>
    <property type="project" value="GO_Central"/>
</dbReference>
<keyword evidence="6" id="KW-1133">Transmembrane helix</keyword>
<dbReference type="GO" id="GO:0005783">
    <property type="term" value="C:endoplasmic reticulum"/>
    <property type="evidence" value="ECO:0000318"/>
    <property type="project" value="GO_Central"/>
</dbReference>
<keyword evidence="5" id="KW-1015">Disulfide bond</keyword>
<comment type="pathway">
    <text evidence="2">Protein modification; protein glycosylation.</text>
</comment>
<dbReference type="VEuPathDB" id="TrichDB:TVAGG3_0507320"/>
<comment type="cofactor">
    <cofactor evidence="1">
        <name>Ca(2+)</name>
        <dbReference type="ChEBI" id="CHEBI:29108"/>
    </cofactor>
</comment>
<name>A2E3S9_TRIV3</name>
<dbReference type="GO" id="GO:0005975">
    <property type="term" value="P:carbohydrate metabolic process"/>
    <property type="evidence" value="ECO:0007669"/>
    <property type="project" value="InterPro"/>
</dbReference>
<dbReference type="OrthoDB" id="10597187at2759"/>
<proteinExistence type="inferred from homology"/>
<dbReference type="VEuPathDB" id="TrichDB:TVAG_117390"/>
<dbReference type="GO" id="GO:0004571">
    <property type="term" value="F:mannosyl-oligosaccharide 1,2-alpha-mannosidase activity"/>
    <property type="evidence" value="ECO:0000318"/>
    <property type="project" value="GO_Central"/>
</dbReference>
<keyword evidence="8" id="KW-1185">Reference proteome</keyword>
<sequence length="468" mass="53025">MKKKPFYSRKIFRKILKYIALGICTSLVTMTIILYSQNPDVFERLSNLIPSSSSMNTKLDKSNPSVNVLKTMIKTMFNNYFSICKNFDEIYTNRRKCINSYGIKASLLESISTLYLLGLKEEYNQVLQFLKTSYDVSTLKWVNVHEYWTRGVGSLIESYLITNNKLFKNLAIKMADQMLKYQESEYQQCYMFDLQNGNCKKKAWLNGTSISNIVAGLPELLALYEITKDKKYVEAADSIFGKIPIQDIQLHSSYGEDGSGVGPLDLDGYKVSFLYNIALALTLRDNSEITSYLMECVSFFPSELNTDYYDAFPLLDVVKYFAFADIPVILPPEESLASKVIDAYIDPEYPAFSLSGKLSGTTGFNFESAGLRELARTSVTDHESLKRFIKIITEGLTRTKSQKSHSSIRKSSIGKASLSNYQPSNVFGQWTNIGALAASGNLKYVNMSAFNERGHIIRLKIPQRVHKE</sequence>
<dbReference type="KEGG" id="tva:4770685"/>
<evidence type="ECO:0000256" key="1">
    <source>
        <dbReference type="ARBA" id="ARBA00001913"/>
    </source>
</evidence>
<evidence type="ECO:0000256" key="5">
    <source>
        <dbReference type="ARBA" id="ARBA00023157"/>
    </source>
</evidence>
<dbReference type="PANTHER" id="PTHR11742">
    <property type="entry name" value="MANNOSYL-OLIGOSACCHARIDE ALPHA-1,2-MANNOSIDASE-RELATED"/>
    <property type="match status" value="1"/>
</dbReference>
<dbReference type="PANTHER" id="PTHR11742:SF6">
    <property type="entry name" value="MANNOSYL-OLIGOSACCHARIDE ALPHA-1,2-MANNOSIDASE IA-RELATED"/>
    <property type="match status" value="1"/>
</dbReference>
<keyword evidence="4" id="KW-0378">Hydrolase</keyword>
<evidence type="ECO:0000313" key="8">
    <source>
        <dbReference type="Proteomes" id="UP000001542"/>
    </source>
</evidence>
<gene>
    <name evidence="7" type="ORF">TVAG_117390</name>
</gene>
<feature type="transmembrane region" description="Helical" evidence="6">
    <location>
        <begin position="15"/>
        <end position="35"/>
    </location>
</feature>
<organism evidence="7 8">
    <name type="scientific">Trichomonas vaginalis (strain ATCC PRA-98 / G3)</name>
    <dbReference type="NCBI Taxonomy" id="412133"/>
    <lineage>
        <taxon>Eukaryota</taxon>
        <taxon>Metamonada</taxon>
        <taxon>Parabasalia</taxon>
        <taxon>Trichomonadida</taxon>
        <taxon>Trichomonadidae</taxon>
        <taxon>Trichomonas</taxon>
    </lineage>
</organism>
<keyword evidence="6" id="KW-0472">Membrane</keyword>
<dbReference type="GO" id="GO:0005509">
    <property type="term" value="F:calcium ion binding"/>
    <property type="evidence" value="ECO:0007669"/>
    <property type="project" value="InterPro"/>
</dbReference>
<dbReference type="Gene3D" id="1.50.10.10">
    <property type="match status" value="1"/>
</dbReference>
<evidence type="ECO:0008006" key="9">
    <source>
        <dbReference type="Google" id="ProtNLM"/>
    </source>
</evidence>
<evidence type="ECO:0000313" key="7">
    <source>
        <dbReference type="EMBL" id="EAY12717.1"/>
    </source>
</evidence>
<dbReference type="InParanoid" id="A2E3S9"/>
<dbReference type="InterPro" id="IPR050749">
    <property type="entry name" value="Glycosyl_Hydrolase_47"/>
</dbReference>
<reference evidence="7" key="2">
    <citation type="journal article" date="2007" name="Science">
        <title>Draft genome sequence of the sexually transmitted pathogen Trichomonas vaginalis.</title>
        <authorList>
            <person name="Carlton J.M."/>
            <person name="Hirt R.P."/>
            <person name="Silva J.C."/>
            <person name="Delcher A.L."/>
            <person name="Schatz M."/>
            <person name="Zhao Q."/>
            <person name="Wortman J.R."/>
            <person name="Bidwell S.L."/>
            <person name="Alsmark U.C.M."/>
            <person name="Besteiro S."/>
            <person name="Sicheritz-Ponten T."/>
            <person name="Noel C.J."/>
            <person name="Dacks J.B."/>
            <person name="Foster P.G."/>
            <person name="Simillion C."/>
            <person name="Van de Peer Y."/>
            <person name="Miranda-Saavedra D."/>
            <person name="Barton G.J."/>
            <person name="Westrop G.D."/>
            <person name="Mueller S."/>
            <person name="Dessi D."/>
            <person name="Fiori P.L."/>
            <person name="Ren Q."/>
            <person name="Paulsen I."/>
            <person name="Zhang H."/>
            <person name="Bastida-Corcuera F.D."/>
            <person name="Simoes-Barbosa A."/>
            <person name="Brown M.T."/>
            <person name="Hayes R.D."/>
            <person name="Mukherjee M."/>
            <person name="Okumura C.Y."/>
            <person name="Schneider R."/>
            <person name="Smith A.J."/>
            <person name="Vanacova S."/>
            <person name="Villalvazo M."/>
            <person name="Haas B.J."/>
            <person name="Pertea M."/>
            <person name="Feldblyum T.V."/>
            <person name="Utterback T.R."/>
            <person name="Shu C.L."/>
            <person name="Osoegawa K."/>
            <person name="de Jong P.J."/>
            <person name="Hrdy I."/>
            <person name="Horvathova L."/>
            <person name="Zubacova Z."/>
            <person name="Dolezal P."/>
            <person name="Malik S.B."/>
            <person name="Logsdon J.M. Jr."/>
            <person name="Henze K."/>
            <person name="Gupta A."/>
            <person name="Wang C.C."/>
            <person name="Dunne R.L."/>
            <person name="Upcroft J.A."/>
            <person name="Upcroft P."/>
            <person name="White O."/>
            <person name="Salzberg S.L."/>
            <person name="Tang P."/>
            <person name="Chiu C.-H."/>
            <person name="Lee Y.-S."/>
            <person name="Embley T.M."/>
            <person name="Coombs G.H."/>
            <person name="Mottram J.C."/>
            <person name="Tachezy J."/>
            <person name="Fraser-Liggett C.M."/>
            <person name="Johnson P.J."/>
        </authorList>
    </citation>
    <scope>NUCLEOTIDE SEQUENCE [LARGE SCALE GENOMIC DNA]</scope>
    <source>
        <strain evidence="7">G3</strain>
    </source>
</reference>
<dbReference type="SMR" id="A2E3S9"/>
<dbReference type="SUPFAM" id="SSF48225">
    <property type="entry name" value="Seven-hairpin glycosidases"/>
    <property type="match status" value="1"/>
</dbReference>
<reference evidence="7" key="1">
    <citation type="submission" date="2006-10" db="EMBL/GenBank/DDBJ databases">
        <authorList>
            <person name="Amadeo P."/>
            <person name="Zhao Q."/>
            <person name="Wortman J."/>
            <person name="Fraser-Liggett C."/>
            <person name="Carlton J."/>
        </authorList>
    </citation>
    <scope>NUCLEOTIDE SEQUENCE</scope>
    <source>
        <strain evidence="7">G3</strain>
    </source>
</reference>
<keyword evidence="6" id="KW-0812">Transmembrane</keyword>
<evidence type="ECO:0000256" key="2">
    <source>
        <dbReference type="ARBA" id="ARBA00004922"/>
    </source>
</evidence>
<dbReference type="EMBL" id="DS113297">
    <property type="protein sequence ID" value="EAY12717.1"/>
    <property type="molecule type" value="Genomic_DNA"/>
</dbReference>
<dbReference type="Pfam" id="PF01532">
    <property type="entry name" value="Glyco_hydro_47"/>
    <property type="match status" value="1"/>
</dbReference>
<dbReference type="AlphaFoldDB" id="A2E3S9"/>
<dbReference type="eggNOG" id="KOG2204">
    <property type="taxonomic scope" value="Eukaryota"/>
</dbReference>
<evidence type="ECO:0000256" key="3">
    <source>
        <dbReference type="ARBA" id="ARBA00007658"/>
    </source>
</evidence>
<dbReference type="STRING" id="5722.A2E3S9"/>
<dbReference type="Proteomes" id="UP000001542">
    <property type="component" value="Unassembled WGS sequence"/>
</dbReference>
<dbReference type="RefSeq" id="XP_001324940.1">
    <property type="nucleotide sequence ID" value="XM_001324905.1"/>
</dbReference>
<dbReference type="InterPro" id="IPR012341">
    <property type="entry name" value="6hp_glycosidase-like_sf"/>
</dbReference>